<accession>A0A1M7CZD0</accession>
<dbReference type="AlphaFoldDB" id="A0A1M7CZD0"/>
<evidence type="ECO:0000256" key="1">
    <source>
        <dbReference type="SAM" id="MobiDB-lite"/>
    </source>
</evidence>
<organism evidence="2 3">
    <name type="scientific">Bradyrhizobium lablabi</name>
    <dbReference type="NCBI Taxonomy" id="722472"/>
    <lineage>
        <taxon>Bacteria</taxon>
        <taxon>Pseudomonadati</taxon>
        <taxon>Pseudomonadota</taxon>
        <taxon>Alphaproteobacteria</taxon>
        <taxon>Hyphomicrobiales</taxon>
        <taxon>Nitrobacteraceae</taxon>
        <taxon>Bradyrhizobium</taxon>
    </lineage>
</organism>
<evidence type="ECO:0000313" key="3">
    <source>
        <dbReference type="Proteomes" id="UP000189935"/>
    </source>
</evidence>
<sequence>MDDAENLRTRSGSRSGAFMGEAALQSQPRPAANTRPKGPKLPLFGTHDTSLP</sequence>
<name>A0A1M7CZD0_9BRAD</name>
<reference evidence="2 3" key="1">
    <citation type="submission" date="2016-11" db="EMBL/GenBank/DDBJ databases">
        <authorList>
            <person name="Jaros S."/>
            <person name="Januszkiewicz K."/>
            <person name="Wedrychowicz H."/>
        </authorList>
    </citation>
    <scope>NUCLEOTIDE SEQUENCE [LARGE SCALE GENOMIC DNA]</scope>
    <source>
        <strain evidence="2 3">GAS499</strain>
    </source>
</reference>
<evidence type="ECO:0000313" key="2">
    <source>
        <dbReference type="EMBL" id="SHL72588.1"/>
    </source>
</evidence>
<dbReference type="EMBL" id="LT670844">
    <property type="protein sequence ID" value="SHL72588.1"/>
    <property type="molecule type" value="Genomic_DNA"/>
</dbReference>
<feature type="region of interest" description="Disordered" evidence="1">
    <location>
        <begin position="1"/>
        <end position="52"/>
    </location>
</feature>
<proteinExistence type="predicted"/>
<dbReference type="Proteomes" id="UP000189935">
    <property type="component" value="Chromosome I"/>
</dbReference>
<gene>
    <name evidence="2" type="ORF">SAMN05444159_6654</name>
</gene>
<protein>
    <submittedName>
        <fullName evidence="2">Uncharacterized protein</fullName>
    </submittedName>
</protein>